<sequence length="182" mass="18917">MSPSPPSDPPPKFSLSALVSGVSDGGGDGWVTLLAKRLIEPGEVKPVTAGGLPLLVIAPSPALSAECSPPPRPIYCVENRAPCCGSPLDLGRLAAARPTKSGSKKGRRPVVACPLHRTEFDLGTGEVVGEWCPYPPVVGKVLAGRTEGPVPVFKVREKGNVLEVRLASDAKRRRGADDGGLK</sequence>
<feature type="domain" description="Rieske" evidence="5">
    <location>
        <begin position="31"/>
        <end position="164"/>
    </location>
</feature>
<evidence type="ECO:0000256" key="2">
    <source>
        <dbReference type="ARBA" id="ARBA00022723"/>
    </source>
</evidence>
<evidence type="ECO:0000256" key="4">
    <source>
        <dbReference type="ARBA" id="ARBA00023014"/>
    </source>
</evidence>
<dbReference type="Gene3D" id="2.102.10.10">
    <property type="entry name" value="Rieske [2Fe-2S] iron-sulphur domain"/>
    <property type="match status" value="1"/>
</dbReference>
<evidence type="ECO:0000256" key="1">
    <source>
        <dbReference type="ARBA" id="ARBA00022714"/>
    </source>
</evidence>
<organism evidence="6 7">
    <name type="scientific">Tetraparma gracilis</name>
    <dbReference type="NCBI Taxonomy" id="2962635"/>
    <lineage>
        <taxon>Eukaryota</taxon>
        <taxon>Sar</taxon>
        <taxon>Stramenopiles</taxon>
        <taxon>Ochrophyta</taxon>
        <taxon>Bolidophyceae</taxon>
        <taxon>Parmales</taxon>
        <taxon>Triparmaceae</taxon>
        <taxon>Tetraparma</taxon>
    </lineage>
</organism>
<evidence type="ECO:0000313" key="6">
    <source>
        <dbReference type="EMBL" id="GMI20379.1"/>
    </source>
</evidence>
<reference evidence="6 7" key="1">
    <citation type="journal article" date="2023" name="Commun. Biol.">
        <title>Genome analysis of Parmales, the sister group of diatoms, reveals the evolutionary specialization of diatoms from phago-mixotrophs to photoautotrophs.</title>
        <authorList>
            <person name="Ban H."/>
            <person name="Sato S."/>
            <person name="Yoshikawa S."/>
            <person name="Yamada K."/>
            <person name="Nakamura Y."/>
            <person name="Ichinomiya M."/>
            <person name="Sato N."/>
            <person name="Blanc-Mathieu R."/>
            <person name="Endo H."/>
            <person name="Kuwata A."/>
            <person name="Ogata H."/>
        </authorList>
    </citation>
    <scope>NUCLEOTIDE SEQUENCE [LARGE SCALE GENOMIC DNA]</scope>
</reference>
<protein>
    <recommendedName>
        <fullName evidence="5">Rieske domain-containing protein</fullName>
    </recommendedName>
</protein>
<evidence type="ECO:0000259" key="5">
    <source>
        <dbReference type="PROSITE" id="PS51296"/>
    </source>
</evidence>
<keyword evidence="3" id="KW-0408">Iron</keyword>
<keyword evidence="2" id="KW-0479">Metal-binding</keyword>
<dbReference type="InterPro" id="IPR036922">
    <property type="entry name" value="Rieske_2Fe-2S_sf"/>
</dbReference>
<dbReference type="EMBL" id="BRYB01001202">
    <property type="protein sequence ID" value="GMI20379.1"/>
    <property type="molecule type" value="Genomic_DNA"/>
</dbReference>
<keyword evidence="1" id="KW-0001">2Fe-2S</keyword>
<evidence type="ECO:0000313" key="7">
    <source>
        <dbReference type="Proteomes" id="UP001165060"/>
    </source>
</evidence>
<gene>
    <name evidence="6" type="ORF">TeGR_g5870</name>
</gene>
<proteinExistence type="predicted"/>
<accession>A0ABQ6M6H1</accession>
<keyword evidence="4" id="KW-0411">Iron-sulfur</keyword>
<dbReference type="SUPFAM" id="SSF50022">
    <property type="entry name" value="ISP domain"/>
    <property type="match status" value="1"/>
</dbReference>
<dbReference type="Proteomes" id="UP001165060">
    <property type="component" value="Unassembled WGS sequence"/>
</dbReference>
<keyword evidence="7" id="KW-1185">Reference proteome</keyword>
<comment type="caution">
    <text evidence="6">The sequence shown here is derived from an EMBL/GenBank/DDBJ whole genome shotgun (WGS) entry which is preliminary data.</text>
</comment>
<dbReference type="PROSITE" id="PS51296">
    <property type="entry name" value="RIESKE"/>
    <property type="match status" value="1"/>
</dbReference>
<name>A0ABQ6M6H1_9STRA</name>
<evidence type="ECO:0000256" key="3">
    <source>
        <dbReference type="ARBA" id="ARBA00023004"/>
    </source>
</evidence>
<dbReference type="InterPro" id="IPR017941">
    <property type="entry name" value="Rieske_2Fe-2S"/>
</dbReference>